<gene>
    <name evidence="2" type="ORF">ACFP3H_16245</name>
</gene>
<name>A0ABW1JV27_9NOCA</name>
<comment type="caution">
    <text evidence="2">The sequence shown here is derived from an EMBL/GenBank/DDBJ whole genome shotgun (WGS) entry which is preliminary data.</text>
</comment>
<accession>A0ABW1JV27</accession>
<dbReference type="EMBL" id="JBHSQN010000011">
    <property type="protein sequence ID" value="MFC6012609.1"/>
    <property type="molecule type" value="Genomic_DNA"/>
</dbReference>
<evidence type="ECO:0000313" key="2">
    <source>
        <dbReference type="EMBL" id="MFC6012609.1"/>
    </source>
</evidence>
<evidence type="ECO:0000259" key="1">
    <source>
        <dbReference type="Pfam" id="PF18029"/>
    </source>
</evidence>
<dbReference type="PANTHER" id="PTHR35908:SF1">
    <property type="entry name" value="CONSERVED PROTEIN"/>
    <property type="match status" value="1"/>
</dbReference>
<keyword evidence="3" id="KW-1185">Reference proteome</keyword>
<dbReference type="Gene3D" id="3.10.180.10">
    <property type="entry name" value="2,3-Dihydroxybiphenyl 1,2-Dioxygenase, domain 1"/>
    <property type="match status" value="2"/>
</dbReference>
<dbReference type="SUPFAM" id="SSF54593">
    <property type="entry name" value="Glyoxalase/Bleomycin resistance protein/Dihydroxybiphenyl dioxygenase"/>
    <property type="match status" value="2"/>
</dbReference>
<proteinExistence type="predicted"/>
<protein>
    <submittedName>
        <fullName evidence="2">VOC family protein</fullName>
    </submittedName>
</protein>
<dbReference type="Proteomes" id="UP001596223">
    <property type="component" value="Unassembled WGS sequence"/>
</dbReference>
<dbReference type="RefSeq" id="WP_378606508.1">
    <property type="nucleotide sequence ID" value="NZ_JBHSQN010000011.1"/>
</dbReference>
<feature type="domain" description="Glyoxalase-like" evidence="1">
    <location>
        <begin position="8"/>
        <end position="107"/>
    </location>
</feature>
<reference evidence="3" key="1">
    <citation type="journal article" date="2019" name="Int. J. Syst. Evol. Microbiol.">
        <title>The Global Catalogue of Microorganisms (GCM) 10K type strain sequencing project: providing services to taxonomists for standard genome sequencing and annotation.</title>
        <authorList>
            <consortium name="The Broad Institute Genomics Platform"/>
            <consortium name="The Broad Institute Genome Sequencing Center for Infectious Disease"/>
            <person name="Wu L."/>
            <person name="Ma J."/>
        </authorList>
    </citation>
    <scope>NUCLEOTIDE SEQUENCE [LARGE SCALE GENOMIC DNA]</scope>
    <source>
        <strain evidence="3">CCUG 36956</strain>
    </source>
</reference>
<dbReference type="PANTHER" id="PTHR35908">
    <property type="entry name" value="HYPOTHETICAL FUSION PROTEIN"/>
    <property type="match status" value="1"/>
</dbReference>
<dbReference type="InterPro" id="IPR041581">
    <property type="entry name" value="Glyoxalase_6"/>
</dbReference>
<feature type="domain" description="Glyoxalase-like" evidence="1">
    <location>
        <begin position="137"/>
        <end position="239"/>
    </location>
</feature>
<dbReference type="InterPro" id="IPR029068">
    <property type="entry name" value="Glyas_Bleomycin-R_OHBP_Dase"/>
</dbReference>
<dbReference type="Pfam" id="PF18029">
    <property type="entry name" value="Glyoxalase_6"/>
    <property type="match status" value="2"/>
</dbReference>
<sequence length="246" mass="26613">MIRWTWAFLDRPAEHFDDCVRFWSTVTGSTVSEPRGGHGEFVTLLPAEGSAWVKLQRVGAGGGIHLDLDVDDIPAAVTTATELGARVITEADGYTVMKTPAGQTFCFTEVAPAPHDQVPPPVTVTTAPDGTVTRLDQICLDLSPADIGTDTAFWRTLTGWTHYAGSRPEFTRLRGPDQPLHFLLQRLDDPHPASAHPDLASSNLAATAAWHESLGATRVTDAGRWIVLRDPSGALYCVTSRDPYIG</sequence>
<evidence type="ECO:0000313" key="3">
    <source>
        <dbReference type="Proteomes" id="UP001596223"/>
    </source>
</evidence>
<organism evidence="2 3">
    <name type="scientific">Nocardia lasii</name>
    <dbReference type="NCBI Taxonomy" id="1616107"/>
    <lineage>
        <taxon>Bacteria</taxon>
        <taxon>Bacillati</taxon>
        <taxon>Actinomycetota</taxon>
        <taxon>Actinomycetes</taxon>
        <taxon>Mycobacteriales</taxon>
        <taxon>Nocardiaceae</taxon>
        <taxon>Nocardia</taxon>
    </lineage>
</organism>